<keyword evidence="2" id="KW-1185">Reference proteome</keyword>
<evidence type="ECO:0000313" key="2">
    <source>
        <dbReference type="Proteomes" id="UP001164250"/>
    </source>
</evidence>
<gene>
    <name evidence="1" type="ORF">Patl1_20343</name>
</gene>
<name>A0ACC1BML0_9ROSI</name>
<proteinExistence type="predicted"/>
<sequence length="113" mass="13084">MLTISERRERILLSSSNSKQSSRFMFFQSCWEVEVELPPSPYLLTSEVSQSKYFVSSEQHYPMSVYAPLLIHPRPLLLPFSLIIFGVLIVFWRLDMRFSIIVSSVACSYIVEG</sequence>
<evidence type="ECO:0000313" key="1">
    <source>
        <dbReference type="EMBL" id="KAJ0100244.1"/>
    </source>
</evidence>
<dbReference type="EMBL" id="CM047900">
    <property type="protein sequence ID" value="KAJ0100244.1"/>
    <property type="molecule type" value="Genomic_DNA"/>
</dbReference>
<protein>
    <submittedName>
        <fullName evidence="1">Uncharacterized protein</fullName>
    </submittedName>
</protein>
<reference evidence="2" key="1">
    <citation type="journal article" date="2023" name="G3 (Bethesda)">
        <title>Genome assembly and association tests identify interacting loci associated with vigor, precocity, and sex in interspecific pistachio rootstocks.</title>
        <authorList>
            <person name="Palmer W."/>
            <person name="Jacygrad E."/>
            <person name="Sagayaradj S."/>
            <person name="Cavanaugh K."/>
            <person name="Han R."/>
            <person name="Bertier L."/>
            <person name="Beede B."/>
            <person name="Kafkas S."/>
            <person name="Golino D."/>
            <person name="Preece J."/>
            <person name="Michelmore R."/>
        </authorList>
    </citation>
    <scope>NUCLEOTIDE SEQUENCE [LARGE SCALE GENOMIC DNA]</scope>
</reference>
<comment type="caution">
    <text evidence="1">The sequence shown here is derived from an EMBL/GenBank/DDBJ whole genome shotgun (WGS) entry which is preliminary data.</text>
</comment>
<organism evidence="1 2">
    <name type="scientific">Pistacia atlantica</name>
    <dbReference type="NCBI Taxonomy" id="434234"/>
    <lineage>
        <taxon>Eukaryota</taxon>
        <taxon>Viridiplantae</taxon>
        <taxon>Streptophyta</taxon>
        <taxon>Embryophyta</taxon>
        <taxon>Tracheophyta</taxon>
        <taxon>Spermatophyta</taxon>
        <taxon>Magnoliopsida</taxon>
        <taxon>eudicotyledons</taxon>
        <taxon>Gunneridae</taxon>
        <taxon>Pentapetalae</taxon>
        <taxon>rosids</taxon>
        <taxon>malvids</taxon>
        <taxon>Sapindales</taxon>
        <taxon>Anacardiaceae</taxon>
        <taxon>Pistacia</taxon>
    </lineage>
</organism>
<accession>A0ACC1BML0</accession>
<dbReference type="Proteomes" id="UP001164250">
    <property type="component" value="Chromosome 4"/>
</dbReference>